<comment type="caution">
    <text evidence="1">The sequence shown here is derived from an EMBL/GenBank/DDBJ whole genome shotgun (WGS) entry which is preliminary data.</text>
</comment>
<proteinExistence type="predicted"/>
<organism evidence="1 2">
    <name type="scientific">Pseudochrobactrum asaccharolyticum</name>
    <dbReference type="NCBI Taxonomy" id="354351"/>
    <lineage>
        <taxon>Bacteria</taxon>
        <taxon>Pseudomonadati</taxon>
        <taxon>Pseudomonadota</taxon>
        <taxon>Alphaproteobacteria</taxon>
        <taxon>Hyphomicrobiales</taxon>
        <taxon>Brucellaceae</taxon>
        <taxon>Pseudochrobactrum</taxon>
    </lineage>
</organism>
<protein>
    <submittedName>
        <fullName evidence="1">Uncharacterized protein</fullName>
    </submittedName>
</protein>
<reference evidence="1 2" key="1">
    <citation type="submission" date="2018-06" db="EMBL/GenBank/DDBJ databases">
        <title>Genomic Encyclopedia of Type Strains, Phase IV (KMG-IV): sequencing the most valuable type-strain genomes for metagenomic binning, comparative biology and taxonomic classification.</title>
        <authorList>
            <person name="Goeker M."/>
        </authorList>
    </citation>
    <scope>NUCLEOTIDE SEQUENCE [LARGE SCALE GENOMIC DNA]</scope>
    <source>
        <strain evidence="1 2">DSM 25619</strain>
    </source>
</reference>
<keyword evidence="2" id="KW-1185">Reference proteome</keyword>
<evidence type="ECO:0000313" key="2">
    <source>
        <dbReference type="Proteomes" id="UP000252893"/>
    </source>
</evidence>
<gene>
    <name evidence="1" type="ORF">DFR47_101908</name>
</gene>
<accession>A0A366EA90</accession>
<dbReference type="AlphaFoldDB" id="A0A366EA90"/>
<sequence length="33" mass="3720">MNKYETDIKPAAATLFAAHFNTMKIMRLSGYKG</sequence>
<dbReference type="EMBL" id="QNRH01000001">
    <property type="protein sequence ID" value="RBO99293.1"/>
    <property type="molecule type" value="Genomic_DNA"/>
</dbReference>
<name>A0A366EA90_9HYPH</name>
<evidence type="ECO:0000313" key="1">
    <source>
        <dbReference type="EMBL" id="RBO99293.1"/>
    </source>
</evidence>
<dbReference type="Proteomes" id="UP000252893">
    <property type="component" value="Unassembled WGS sequence"/>
</dbReference>